<evidence type="ECO:0000313" key="1">
    <source>
        <dbReference type="EMBL" id="KAJ1171841.1"/>
    </source>
</evidence>
<dbReference type="AlphaFoldDB" id="A0AAV7T639"/>
<accession>A0AAV7T639</accession>
<dbReference type="Proteomes" id="UP001066276">
    <property type="component" value="Chromosome 4_1"/>
</dbReference>
<reference evidence="1" key="1">
    <citation type="journal article" date="2022" name="bioRxiv">
        <title>Sequencing and chromosome-scale assembly of the giantPleurodeles waltlgenome.</title>
        <authorList>
            <person name="Brown T."/>
            <person name="Elewa A."/>
            <person name="Iarovenko S."/>
            <person name="Subramanian E."/>
            <person name="Araus A.J."/>
            <person name="Petzold A."/>
            <person name="Susuki M."/>
            <person name="Suzuki K.-i.T."/>
            <person name="Hayashi T."/>
            <person name="Toyoda A."/>
            <person name="Oliveira C."/>
            <person name="Osipova E."/>
            <person name="Leigh N.D."/>
            <person name="Simon A."/>
            <person name="Yun M.H."/>
        </authorList>
    </citation>
    <scope>NUCLEOTIDE SEQUENCE</scope>
    <source>
        <strain evidence="1">20211129_DDA</strain>
        <tissue evidence="1">Liver</tissue>
    </source>
</reference>
<name>A0AAV7T639_PLEWA</name>
<gene>
    <name evidence="1" type="ORF">NDU88_003699</name>
</gene>
<organism evidence="1 2">
    <name type="scientific">Pleurodeles waltl</name>
    <name type="common">Iberian ribbed newt</name>
    <dbReference type="NCBI Taxonomy" id="8319"/>
    <lineage>
        <taxon>Eukaryota</taxon>
        <taxon>Metazoa</taxon>
        <taxon>Chordata</taxon>
        <taxon>Craniata</taxon>
        <taxon>Vertebrata</taxon>
        <taxon>Euteleostomi</taxon>
        <taxon>Amphibia</taxon>
        <taxon>Batrachia</taxon>
        <taxon>Caudata</taxon>
        <taxon>Salamandroidea</taxon>
        <taxon>Salamandridae</taxon>
        <taxon>Pleurodelinae</taxon>
        <taxon>Pleurodeles</taxon>
    </lineage>
</organism>
<protein>
    <submittedName>
        <fullName evidence="1">Uncharacterized protein</fullName>
    </submittedName>
</protein>
<comment type="caution">
    <text evidence="1">The sequence shown here is derived from an EMBL/GenBank/DDBJ whole genome shotgun (WGS) entry which is preliminary data.</text>
</comment>
<keyword evidence="2" id="KW-1185">Reference proteome</keyword>
<evidence type="ECO:0000313" key="2">
    <source>
        <dbReference type="Proteomes" id="UP001066276"/>
    </source>
</evidence>
<proteinExistence type="predicted"/>
<dbReference type="EMBL" id="JANPWB010000007">
    <property type="protein sequence ID" value="KAJ1171841.1"/>
    <property type="molecule type" value="Genomic_DNA"/>
</dbReference>
<sequence length="68" mass="7711">MPHGITLPHFAPRPWFHRRHHRTTSPSCCLHRNLWAPHSSIACSYRSLGIPDDDAPDDTDTLACGHRS</sequence>